<comment type="caution">
    <text evidence="1">The sequence shown here is derived from an EMBL/GenBank/DDBJ whole genome shotgun (WGS) entry which is preliminary data.</text>
</comment>
<protein>
    <submittedName>
        <fullName evidence="1">Uncharacterized protein</fullName>
    </submittedName>
</protein>
<proteinExistence type="predicted"/>
<feature type="non-terminal residue" evidence="1">
    <location>
        <position position="1"/>
    </location>
</feature>
<name>A0ACB1KFQ2_RANTA</name>
<evidence type="ECO:0000313" key="2">
    <source>
        <dbReference type="Proteomes" id="UP001162501"/>
    </source>
</evidence>
<organism evidence="1 2">
    <name type="scientific">Rangifer tarandus platyrhynchus</name>
    <name type="common">Svalbard reindeer</name>
    <dbReference type="NCBI Taxonomy" id="3082113"/>
    <lineage>
        <taxon>Eukaryota</taxon>
        <taxon>Metazoa</taxon>
        <taxon>Chordata</taxon>
        <taxon>Craniata</taxon>
        <taxon>Vertebrata</taxon>
        <taxon>Euteleostomi</taxon>
        <taxon>Mammalia</taxon>
        <taxon>Eutheria</taxon>
        <taxon>Laurasiatheria</taxon>
        <taxon>Artiodactyla</taxon>
        <taxon>Ruminantia</taxon>
        <taxon>Pecora</taxon>
        <taxon>Cervidae</taxon>
        <taxon>Odocoileinae</taxon>
        <taxon>Rangifer</taxon>
    </lineage>
</organism>
<dbReference type="Proteomes" id="UP001162501">
    <property type="component" value="Unassembled WGS sequence"/>
</dbReference>
<dbReference type="EMBL" id="CATOBB020000559">
    <property type="protein sequence ID" value="CAM9173821.1"/>
    <property type="molecule type" value="Genomic_DNA"/>
</dbReference>
<evidence type="ECO:0000313" key="1">
    <source>
        <dbReference type="EMBL" id="CAM9173821.1"/>
    </source>
</evidence>
<gene>
    <name evidence="1" type="ORF">MRATA1EN22A_LOCUS29416</name>
</gene>
<sequence>KPWPVETQLENILLDEDSPAKRSPNGCGAGASRHTPTTLCTEIHRGRRPLTTSQPWVHTGTEESTSGILLPHCQPILRCDCDSTPWSPRAQQPTPAQTEYLLSCPPFPHMEMRAAGAAQRRLPVSARPGVASSRLTVITLGDLLKPRPVETQLENILLDEDSPAKRSPTGCGAGARRHTPITLCTELHRGRRPLTTSQPWVHTGTEESTSGILLPHCQPILRCDCDSTPWSPRAQQPTPAQTEYLLSCPPFPHMAMRAAGAAQRRLPVSARPGVASSRLTVITLGDLLVKDQRHPG</sequence>
<reference evidence="1" key="1">
    <citation type="submission" date="2025-03" db="EMBL/GenBank/DDBJ databases">
        <authorList>
            <consortium name="ELIXIR-Norway"/>
            <consortium name="Elixir Norway"/>
        </authorList>
    </citation>
    <scope>NUCLEOTIDE SEQUENCE</scope>
</reference>
<accession>A0ACB1KFQ2</accession>